<dbReference type="PANTHER" id="PTHR43433">
    <property type="entry name" value="HYDROLASE, ALPHA/BETA FOLD FAMILY PROTEIN"/>
    <property type="match status" value="1"/>
</dbReference>
<dbReference type="Pfam" id="PF00561">
    <property type="entry name" value="Abhydrolase_1"/>
    <property type="match status" value="1"/>
</dbReference>
<dbReference type="InterPro" id="IPR000073">
    <property type="entry name" value="AB_hydrolase_1"/>
</dbReference>
<evidence type="ECO:0000313" key="2">
    <source>
        <dbReference type="EMBL" id="NTY62574.1"/>
    </source>
</evidence>
<dbReference type="InterPro" id="IPR050471">
    <property type="entry name" value="AB_hydrolase"/>
</dbReference>
<name>A0ABX2JXX2_9MYCO</name>
<feature type="domain" description="AB hydrolase-1" evidence="1">
    <location>
        <begin position="41"/>
        <end position="293"/>
    </location>
</feature>
<keyword evidence="3" id="KW-1185">Reference proteome</keyword>
<dbReference type="InterPro" id="IPR029058">
    <property type="entry name" value="AB_hydrolase_fold"/>
</dbReference>
<dbReference type="PANTHER" id="PTHR43433:SF1">
    <property type="entry name" value="BLL5160 PROTEIN"/>
    <property type="match status" value="1"/>
</dbReference>
<evidence type="ECO:0000313" key="3">
    <source>
        <dbReference type="Proteomes" id="UP000708347"/>
    </source>
</evidence>
<keyword evidence="2" id="KW-0378">Hydrolase</keyword>
<evidence type="ECO:0000259" key="1">
    <source>
        <dbReference type="Pfam" id="PF00561"/>
    </source>
</evidence>
<proteinExistence type="predicted"/>
<dbReference type="RefSeq" id="WP_174400288.1">
    <property type="nucleotide sequence ID" value="NZ_VBSB01000017.1"/>
</dbReference>
<gene>
    <name evidence="2" type="ORF">FEG63_23845</name>
</gene>
<dbReference type="GO" id="GO:0016787">
    <property type="term" value="F:hydrolase activity"/>
    <property type="evidence" value="ECO:0007669"/>
    <property type="project" value="UniProtKB-KW"/>
</dbReference>
<dbReference type="Gene3D" id="3.40.50.1820">
    <property type="entry name" value="alpha/beta hydrolase"/>
    <property type="match status" value="1"/>
</dbReference>
<dbReference type="Proteomes" id="UP000708347">
    <property type="component" value="Unassembled WGS sequence"/>
</dbReference>
<organism evidence="2 3">
    <name type="scientific">Mycolicibacterium sphagni</name>
    <dbReference type="NCBI Taxonomy" id="1786"/>
    <lineage>
        <taxon>Bacteria</taxon>
        <taxon>Bacillati</taxon>
        <taxon>Actinomycetota</taxon>
        <taxon>Actinomycetes</taxon>
        <taxon>Mycobacteriales</taxon>
        <taxon>Mycobacteriaceae</taxon>
        <taxon>Mycolicibacterium</taxon>
    </lineage>
</organism>
<accession>A0ABX2JXX2</accession>
<sequence length="315" mass="33253">MTVCTVPHAAIAARSVQQTILTRDGVSLAVYASGPADAAHTVVLLHGLCLGAGSWQVIEDELREQLGEWVRIIRYDHRGHGGSGRAPMHTYRVEQLADDLTDVLVALRVRGALTVAGHSLGGMAAMTYCARPVEQQPVRPRGLVLVATAAGKLCERGLGRLLATPAPDFLSALVAHTPAYAAEHAVRALARPVCELVGLSRGCARAERRVLCSMCSAALSTTALSTAAGFLPHLRRFDQSAGLGNIRATTTILSGDVDTVTPTAHAQEMAKAIPSARHRQFRGAGHMLLHERPAQIAEEIASIVLRRTASSGVGA</sequence>
<protein>
    <submittedName>
        <fullName evidence="2">Alpha/beta hydrolase</fullName>
    </submittedName>
</protein>
<reference evidence="2 3" key="1">
    <citation type="submission" date="2019-05" db="EMBL/GenBank/DDBJ databases">
        <title>Mycolicibacterium sphagni ENV482 genome assembly.</title>
        <authorList>
            <person name="Chen W."/>
            <person name="Faulkner N.W."/>
            <person name="Hyman M.R."/>
        </authorList>
    </citation>
    <scope>NUCLEOTIDE SEQUENCE [LARGE SCALE GENOMIC DNA]</scope>
    <source>
        <strain evidence="2 3">ENV482</strain>
    </source>
</reference>
<dbReference type="EMBL" id="VBSB01000017">
    <property type="protein sequence ID" value="NTY62574.1"/>
    <property type="molecule type" value="Genomic_DNA"/>
</dbReference>
<comment type="caution">
    <text evidence="2">The sequence shown here is derived from an EMBL/GenBank/DDBJ whole genome shotgun (WGS) entry which is preliminary data.</text>
</comment>
<dbReference type="SUPFAM" id="SSF53474">
    <property type="entry name" value="alpha/beta-Hydrolases"/>
    <property type="match status" value="1"/>
</dbReference>